<keyword evidence="5" id="KW-0732">Signal</keyword>
<dbReference type="InterPro" id="IPR002372">
    <property type="entry name" value="PQQ_rpt_dom"/>
</dbReference>
<dbReference type="Pfam" id="PF01011">
    <property type="entry name" value="PQQ"/>
    <property type="match status" value="2"/>
</dbReference>
<keyword evidence="6" id="KW-0560">Oxidoreductase</keyword>
<reference evidence="10 11" key="1">
    <citation type="submission" date="2023-09" db="EMBL/GenBank/DDBJ databases">
        <title>Novel taxa isolated from Blanes Bay.</title>
        <authorList>
            <person name="Rey-Velasco X."/>
            <person name="Lucena T."/>
        </authorList>
    </citation>
    <scope>NUCLEOTIDE SEQUENCE [LARGE SCALE GENOMIC DNA]</scope>
    <source>
        <strain evidence="10 11">S334</strain>
    </source>
</reference>
<comment type="cofactor">
    <cofactor evidence="1">
        <name>pyrroloquinoline quinone</name>
        <dbReference type="ChEBI" id="CHEBI:58442"/>
    </cofactor>
</comment>
<evidence type="ECO:0000313" key="10">
    <source>
        <dbReference type="EMBL" id="MDT7828430.1"/>
    </source>
</evidence>
<dbReference type="Proteomes" id="UP001250656">
    <property type="component" value="Unassembled WGS sequence"/>
</dbReference>
<keyword evidence="4 8" id="KW-0479">Metal-binding</keyword>
<evidence type="ECO:0000256" key="7">
    <source>
        <dbReference type="ARBA" id="ARBA00023004"/>
    </source>
</evidence>
<gene>
    <name evidence="10" type="ORF">RQM65_07130</name>
</gene>
<evidence type="ECO:0000313" key="11">
    <source>
        <dbReference type="Proteomes" id="UP001250656"/>
    </source>
</evidence>
<evidence type="ECO:0000256" key="2">
    <source>
        <dbReference type="ARBA" id="ARBA00008156"/>
    </source>
</evidence>
<evidence type="ECO:0000256" key="6">
    <source>
        <dbReference type="ARBA" id="ARBA00023002"/>
    </source>
</evidence>
<dbReference type="CDD" id="cd10280">
    <property type="entry name" value="PQQ_mGDH"/>
    <property type="match status" value="1"/>
</dbReference>
<proteinExistence type="inferred from homology"/>
<dbReference type="InterPro" id="IPR009056">
    <property type="entry name" value="Cyt_c-like_dom"/>
</dbReference>
<dbReference type="InterPro" id="IPR018391">
    <property type="entry name" value="PQQ_b-propeller_rpt"/>
</dbReference>
<dbReference type="InterPro" id="IPR017511">
    <property type="entry name" value="PQQ_mDH"/>
</dbReference>
<feature type="domain" description="Cytochrome c" evidence="9">
    <location>
        <begin position="485"/>
        <end position="562"/>
    </location>
</feature>
<evidence type="ECO:0000256" key="3">
    <source>
        <dbReference type="ARBA" id="ARBA00022617"/>
    </source>
</evidence>
<keyword evidence="11" id="KW-1185">Reference proteome</keyword>
<protein>
    <submittedName>
        <fullName evidence="10">PQQ-binding-like beta-propeller repeat protein</fullName>
    </submittedName>
</protein>
<dbReference type="RefSeq" id="WP_314013746.1">
    <property type="nucleotide sequence ID" value="NZ_JAVTTP010000001.1"/>
</dbReference>
<dbReference type="PANTHER" id="PTHR32303">
    <property type="entry name" value="QUINOPROTEIN ALCOHOL DEHYDROGENASE (CYTOCHROME C)"/>
    <property type="match status" value="1"/>
</dbReference>
<dbReference type="InterPro" id="IPR036909">
    <property type="entry name" value="Cyt_c-like_dom_sf"/>
</dbReference>
<name>A0ABU3L3V7_9FLAO</name>
<evidence type="ECO:0000256" key="4">
    <source>
        <dbReference type="ARBA" id="ARBA00022723"/>
    </source>
</evidence>
<evidence type="ECO:0000259" key="9">
    <source>
        <dbReference type="PROSITE" id="PS51007"/>
    </source>
</evidence>
<organism evidence="10 11">
    <name type="scientific">Pricia mediterranea</name>
    <dbReference type="NCBI Taxonomy" id="3076079"/>
    <lineage>
        <taxon>Bacteria</taxon>
        <taxon>Pseudomonadati</taxon>
        <taxon>Bacteroidota</taxon>
        <taxon>Flavobacteriia</taxon>
        <taxon>Flavobacteriales</taxon>
        <taxon>Flavobacteriaceae</taxon>
        <taxon>Pricia</taxon>
    </lineage>
</organism>
<keyword evidence="3 8" id="KW-0349">Heme</keyword>
<dbReference type="SMART" id="SM00564">
    <property type="entry name" value="PQQ"/>
    <property type="match status" value="5"/>
</dbReference>
<dbReference type="Pfam" id="PF13442">
    <property type="entry name" value="Cytochrome_CBB3"/>
    <property type="match status" value="1"/>
</dbReference>
<sequence length="722" mass="79174">MKKIPKNLSYSQYVLIGIVSILILSNCKSDHEETKNTWTSYKADAKASSYSPLDQINSSNVTQLQNVWTFQTDDVAQGEDPVSSQSNPIIIDGVLYANSAKQSVYAVNAATGEQIWKFKALEEGEPSAASRGVTYWEDGEDKRILYSAGNYLMAIDAETGELIPSFGESGKVNLNVGVRDDPEEISVTLTTPGSIFKDLIIIGSRLPDFYGAPPGYVRAYNVKTGELAWTFHTIPHPGEPGYETWPPDAYKYAGGVNCWAGMAIDTEKGVVFLALGSPSYDFYGADRIGANLYGNCVLALDAATGTYKWHFQTVHHDIWDYDLPAPPTLVTIQKDGKEIEAVTQTTKQGFVFVLDRETGESLYPVEERKVPASNLPGEVAYETQPFPVKPKPFVEQFMTEDDLNHYSEADHDSILKTFRSVRYEGLFTPPDLKGTISLPATRGGANWGGSAYDPDTDYLYIRGNNLPEIQTIVDADEHFKAQNNTRFELGRVTYEKHCVACHGADKKGAMEDVPSLVDLKNRLSENKTLLKIQQGGGKMPGYKGVITEQEESGIIAFLFEMKDATIDAPQITEGEEKPKRFMNITPYRTWSDPSGNPALKAPWNTLNALNLNTGEYDWQIPLGNDEKLQEEGGPDTGLLARSGPMVTAGGLVFISGAADKKLWAIDKKSGQLVWETELPAANNANVCSYSVDGKQYIALSVGGTEENPSGSVMAFALPSDNP</sequence>
<accession>A0ABU3L3V7</accession>
<dbReference type="Gene3D" id="1.10.760.10">
    <property type="entry name" value="Cytochrome c-like domain"/>
    <property type="match status" value="1"/>
</dbReference>
<keyword evidence="7 8" id="KW-0408">Iron</keyword>
<dbReference type="EMBL" id="JAVTTP010000001">
    <property type="protein sequence ID" value="MDT7828430.1"/>
    <property type="molecule type" value="Genomic_DNA"/>
</dbReference>
<comment type="caution">
    <text evidence="10">The sequence shown here is derived from an EMBL/GenBank/DDBJ whole genome shotgun (WGS) entry which is preliminary data.</text>
</comment>
<dbReference type="PANTHER" id="PTHR32303:SF4">
    <property type="entry name" value="QUINOPROTEIN GLUCOSE DEHYDROGENASE"/>
    <property type="match status" value="1"/>
</dbReference>
<comment type="similarity">
    <text evidence="2">Belongs to the bacterial PQQ dehydrogenase family.</text>
</comment>
<dbReference type="SUPFAM" id="SSF46626">
    <property type="entry name" value="Cytochrome c"/>
    <property type="match status" value="1"/>
</dbReference>
<evidence type="ECO:0000256" key="5">
    <source>
        <dbReference type="ARBA" id="ARBA00022729"/>
    </source>
</evidence>
<dbReference type="SUPFAM" id="SSF50998">
    <property type="entry name" value="Quinoprotein alcohol dehydrogenase-like"/>
    <property type="match status" value="1"/>
</dbReference>
<dbReference type="InterPro" id="IPR011047">
    <property type="entry name" value="Quinoprotein_ADH-like_sf"/>
</dbReference>
<evidence type="ECO:0000256" key="1">
    <source>
        <dbReference type="ARBA" id="ARBA00001931"/>
    </source>
</evidence>
<dbReference type="PROSITE" id="PS51007">
    <property type="entry name" value="CYTC"/>
    <property type="match status" value="1"/>
</dbReference>
<dbReference type="Gene3D" id="2.140.10.10">
    <property type="entry name" value="Quinoprotein alcohol dehydrogenase-like superfamily"/>
    <property type="match status" value="2"/>
</dbReference>
<evidence type="ECO:0000256" key="8">
    <source>
        <dbReference type="PROSITE-ProRule" id="PRU00433"/>
    </source>
</evidence>